<evidence type="ECO:0000313" key="7">
    <source>
        <dbReference type="Proteomes" id="UP000298602"/>
    </source>
</evidence>
<feature type="compositionally biased region" description="Basic residues" evidence="4">
    <location>
        <begin position="73"/>
        <end position="84"/>
    </location>
</feature>
<dbReference type="PANTHER" id="PTHR42794:SF2">
    <property type="entry name" value="ABC TRANSPORTER ATP-BINDING PROTEIN"/>
    <property type="match status" value="1"/>
</dbReference>
<dbReference type="FunFam" id="3.40.50.300:FF:000134">
    <property type="entry name" value="Iron-enterobactin ABC transporter ATP-binding protein"/>
    <property type="match status" value="1"/>
</dbReference>
<dbReference type="Pfam" id="PF00005">
    <property type="entry name" value="ABC_tran"/>
    <property type="match status" value="1"/>
</dbReference>
<dbReference type="SUPFAM" id="SSF52540">
    <property type="entry name" value="P-loop containing nucleoside triphosphate hydrolases"/>
    <property type="match status" value="1"/>
</dbReference>
<evidence type="ECO:0000259" key="5">
    <source>
        <dbReference type="PROSITE" id="PS50893"/>
    </source>
</evidence>
<organism evidence="6 7">
    <name type="scientific">Desulfoglaeba alkanexedens ALDC</name>
    <dbReference type="NCBI Taxonomy" id="980445"/>
    <lineage>
        <taxon>Bacteria</taxon>
        <taxon>Pseudomonadati</taxon>
        <taxon>Thermodesulfobacteriota</taxon>
        <taxon>Syntrophobacteria</taxon>
        <taxon>Syntrophobacterales</taxon>
        <taxon>Syntrophobacteraceae</taxon>
        <taxon>Desulfoglaeba</taxon>
    </lineage>
</organism>
<accession>A0A4P8L2Y8</accession>
<dbReference type="Gene3D" id="3.40.50.300">
    <property type="entry name" value="P-loop containing nucleotide triphosphate hydrolases"/>
    <property type="match status" value="1"/>
</dbReference>
<gene>
    <name evidence="6" type="ORF">FDQ92_08580</name>
</gene>
<evidence type="ECO:0000256" key="1">
    <source>
        <dbReference type="ARBA" id="ARBA00022448"/>
    </source>
</evidence>
<feature type="domain" description="ABC transporter" evidence="5">
    <location>
        <begin position="121"/>
        <end position="354"/>
    </location>
</feature>
<dbReference type="EMBL" id="CP040098">
    <property type="protein sequence ID" value="QCQ22209.1"/>
    <property type="molecule type" value="Genomic_DNA"/>
</dbReference>
<feature type="compositionally biased region" description="Basic residues" evidence="4">
    <location>
        <begin position="1"/>
        <end position="11"/>
    </location>
</feature>
<keyword evidence="1" id="KW-0813">Transport</keyword>
<dbReference type="GO" id="GO:0016887">
    <property type="term" value="F:ATP hydrolysis activity"/>
    <property type="evidence" value="ECO:0007669"/>
    <property type="project" value="InterPro"/>
</dbReference>
<dbReference type="CDD" id="cd03214">
    <property type="entry name" value="ABC_Iron-Siderophores_B12_Hemin"/>
    <property type="match status" value="1"/>
</dbReference>
<protein>
    <submittedName>
        <fullName evidence="6">ABC transporter ATP-binding protein</fullName>
    </submittedName>
</protein>
<dbReference type="InterPro" id="IPR027417">
    <property type="entry name" value="P-loop_NTPase"/>
</dbReference>
<keyword evidence="7" id="KW-1185">Reference proteome</keyword>
<name>A0A4P8L2Y8_9BACT</name>
<dbReference type="Proteomes" id="UP000298602">
    <property type="component" value="Chromosome"/>
</dbReference>
<dbReference type="GO" id="GO:0005524">
    <property type="term" value="F:ATP binding"/>
    <property type="evidence" value="ECO:0007669"/>
    <property type="project" value="UniProtKB-KW"/>
</dbReference>
<reference evidence="6 7" key="1">
    <citation type="submission" date="2019-05" db="EMBL/GenBank/DDBJ databases">
        <title>The Complete Genome Sequence of the n-alkane-degrading Desulfoglaeba alkanexedens ALDC reveals multiple alkylsuccinate synthase gene clusters.</title>
        <authorList>
            <person name="Callaghan A.V."/>
            <person name="Davidova I.A."/>
            <person name="Duncan K.E."/>
            <person name="Morris B."/>
            <person name="McInerney M.J."/>
        </authorList>
    </citation>
    <scope>NUCLEOTIDE SEQUENCE [LARGE SCALE GENOMIC DNA]</scope>
    <source>
        <strain evidence="6 7">ALDC</strain>
    </source>
</reference>
<sequence>MVQRPAGRRRGCPQPRSGGLPAAPLRNGGRRHDDRRHRHLLWRDQLHRSGGAAHGPPAGGRGRPNTAAADGAHRRRAAAGRRPSRAADSCPGGAAGRGGDRFHGDAGISVAALWGAWFVEVRVADLSFAYGRREVLNGFACHLQPGKLTAILGVNGAGKSTLLKIIARLERPRAGTVMLAADDLAGLSPRRLARRLGYVAQHHVVPRLTVFEYLLIGRTPYRRQRYHAADEEIVAAVLADMGLTAFADRWLGELSGGELQQVVIARALVQRPRVLLLDEPTGNLDLKNQVAVLAAVRERARRDALTVAFSIHDVNLAVRFADRFLLLRDGRVLAAGGSEVLAPETLSRVYDVPLTVYRIDGRLLVLPA</sequence>
<dbReference type="PROSITE" id="PS50893">
    <property type="entry name" value="ABC_TRANSPORTER_2"/>
    <property type="match status" value="1"/>
</dbReference>
<keyword evidence="2" id="KW-0547">Nucleotide-binding</keyword>
<proteinExistence type="predicted"/>
<dbReference type="PANTHER" id="PTHR42794">
    <property type="entry name" value="HEMIN IMPORT ATP-BINDING PROTEIN HMUV"/>
    <property type="match status" value="1"/>
</dbReference>
<dbReference type="OrthoDB" id="9809450at2"/>
<dbReference type="KEGG" id="dax:FDQ92_08580"/>
<evidence type="ECO:0000313" key="6">
    <source>
        <dbReference type="EMBL" id="QCQ22209.1"/>
    </source>
</evidence>
<feature type="region of interest" description="Disordered" evidence="4">
    <location>
        <begin position="1"/>
        <end position="99"/>
    </location>
</feature>
<evidence type="ECO:0000256" key="2">
    <source>
        <dbReference type="ARBA" id="ARBA00022741"/>
    </source>
</evidence>
<evidence type="ECO:0000256" key="4">
    <source>
        <dbReference type="SAM" id="MobiDB-lite"/>
    </source>
</evidence>
<dbReference type="InterPro" id="IPR003593">
    <property type="entry name" value="AAA+_ATPase"/>
</dbReference>
<dbReference type="SMART" id="SM00382">
    <property type="entry name" value="AAA"/>
    <property type="match status" value="1"/>
</dbReference>
<evidence type="ECO:0000256" key="3">
    <source>
        <dbReference type="ARBA" id="ARBA00022840"/>
    </source>
</evidence>
<reference evidence="6 7" key="2">
    <citation type="submission" date="2019-05" db="EMBL/GenBank/DDBJ databases">
        <authorList>
            <person name="Suflita J.M."/>
            <person name="Marks C.R."/>
        </authorList>
    </citation>
    <scope>NUCLEOTIDE SEQUENCE [LARGE SCALE GENOMIC DNA]</scope>
    <source>
        <strain evidence="6 7">ALDC</strain>
    </source>
</reference>
<dbReference type="AlphaFoldDB" id="A0A4P8L2Y8"/>
<dbReference type="InterPro" id="IPR003439">
    <property type="entry name" value="ABC_transporter-like_ATP-bd"/>
</dbReference>
<keyword evidence="3 6" id="KW-0067">ATP-binding</keyword>